<dbReference type="InterPro" id="IPR011990">
    <property type="entry name" value="TPR-like_helical_dom_sf"/>
</dbReference>
<dbReference type="RefSeq" id="WP_123870974.1">
    <property type="nucleotide sequence ID" value="NZ_CP033932.1"/>
</dbReference>
<accession>A0A3G6TIW8</accession>
<dbReference type="SUPFAM" id="SSF46894">
    <property type="entry name" value="C-terminal effector domain of the bipartite response regulators"/>
    <property type="match status" value="1"/>
</dbReference>
<keyword evidence="2" id="KW-0812">Transmembrane</keyword>
<dbReference type="OrthoDB" id="1017207at2"/>
<dbReference type="GO" id="GO:0006355">
    <property type="term" value="P:regulation of DNA-templated transcription"/>
    <property type="evidence" value="ECO:0007669"/>
    <property type="project" value="InterPro"/>
</dbReference>
<keyword evidence="2" id="KW-1133">Transmembrane helix</keyword>
<dbReference type="GO" id="GO:0003677">
    <property type="term" value="F:DNA binding"/>
    <property type="evidence" value="ECO:0007669"/>
    <property type="project" value="InterPro"/>
</dbReference>
<dbReference type="Proteomes" id="UP000271193">
    <property type="component" value="Chromosome"/>
</dbReference>
<keyword evidence="2" id="KW-0472">Membrane</keyword>
<dbReference type="EMBL" id="CP033932">
    <property type="protein sequence ID" value="AZB26030.1"/>
    <property type="molecule type" value="Genomic_DNA"/>
</dbReference>
<name>A0A3G6TIW8_9FLAO</name>
<dbReference type="SUPFAM" id="SSF48452">
    <property type="entry name" value="TPR-like"/>
    <property type="match status" value="2"/>
</dbReference>
<feature type="transmembrane region" description="Helical" evidence="2">
    <location>
        <begin position="356"/>
        <end position="375"/>
    </location>
</feature>
<sequence length="496" mass="57887">MIKLNDDDPKIINSMFPPQLYRIFKSYNLLLLILLCSAGSVYGQRAFSHQKFDSILLKKTESLRIQGDYENLVRLNKDYLNLAEENSYREGIILCYINISNISATIGNYKRGLSYLSLAEKELKKINSPVLKARLYQEHAQLNGVIGLYKSALDLNAKGLFYLKNIPDQEKRKFYLYRLYANRADFLYKVNRADSAYIYLQKGKRIDGQGVLLNTLLAKYHLMYTKRKDSALIYLQKASGKIVNTGKVNIQNGFVDLTYGDYYFSLEDYKTALDYYSKALDYYSRTNRLYNIPGVYESIAKTYKMLNEPKKEEEAMKKYTEEKTALENIQNEAINISIDHMLSDKDEESNGFQKKIYLYISFIVILSLAIFILLYRHNRALRQKKNELKSEALSLKSRINDSFDELVGLAKKNDSTFLTRFQEIYPEFCPRLLEINPRLGASELTFCAMIKLNFTSKEIAEYTFIQHKSVQQKKHRLRKKLNVPTEQELFLFFDSL</sequence>
<evidence type="ECO:0000256" key="1">
    <source>
        <dbReference type="PROSITE-ProRule" id="PRU00339"/>
    </source>
</evidence>
<dbReference type="InterPro" id="IPR036388">
    <property type="entry name" value="WH-like_DNA-bd_sf"/>
</dbReference>
<keyword evidence="1" id="KW-0802">TPR repeat</keyword>
<evidence type="ECO:0000256" key="2">
    <source>
        <dbReference type="SAM" id="Phobius"/>
    </source>
</evidence>
<protein>
    <submittedName>
        <fullName evidence="3">Uncharacterized protein</fullName>
    </submittedName>
</protein>
<dbReference type="PROSITE" id="PS50005">
    <property type="entry name" value="TPR"/>
    <property type="match status" value="1"/>
</dbReference>
<evidence type="ECO:0000313" key="4">
    <source>
        <dbReference type="Proteomes" id="UP000271193"/>
    </source>
</evidence>
<dbReference type="GeneID" id="99066363"/>
<organism evidence="3 4">
    <name type="scientific">Chryseobacterium bernardetii</name>
    <dbReference type="NCBI Taxonomy" id="1241978"/>
    <lineage>
        <taxon>Bacteria</taxon>
        <taxon>Pseudomonadati</taxon>
        <taxon>Bacteroidota</taxon>
        <taxon>Flavobacteriia</taxon>
        <taxon>Flavobacteriales</taxon>
        <taxon>Weeksellaceae</taxon>
        <taxon>Chryseobacterium group</taxon>
        <taxon>Chryseobacterium</taxon>
    </lineage>
</organism>
<dbReference type="AlphaFoldDB" id="A0A3G6TIW8"/>
<dbReference type="Gene3D" id="1.25.40.10">
    <property type="entry name" value="Tetratricopeptide repeat domain"/>
    <property type="match status" value="2"/>
</dbReference>
<gene>
    <name evidence="3" type="ORF">EG339_16270</name>
</gene>
<dbReference type="InterPro" id="IPR016032">
    <property type="entry name" value="Sig_transdc_resp-reg_C-effctor"/>
</dbReference>
<reference evidence="4" key="1">
    <citation type="submission" date="2018-11" db="EMBL/GenBank/DDBJ databases">
        <title>Proposal to divide the Flavobacteriaceae and reorganize its genera based on Amino Acid Identity values calculated from whole genome sequences.</title>
        <authorList>
            <person name="Nicholson A.C."/>
            <person name="Gulvik C.A."/>
            <person name="Whitney A.M."/>
            <person name="Humrighouse B.W."/>
            <person name="Bell M."/>
            <person name="Holmes B."/>
            <person name="Steigerwalt A.G."/>
            <person name="Villarma A."/>
            <person name="Sheth M."/>
            <person name="Batra D."/>
            <person name="Pryor J."/>
            <person name="Bernardet J.-F."/>
            <person name="Hugo C."/>
            <person name="Kampfer P."/>
            <person name="Newman J."/>
            <person name="McQuiston J.R."/>
        </authorList>
    </citation>
    <scope>NUCLEOTIDE SEQUENCE [LARGE SCALE GENOMIC DNA]</scope>
    <source>
        <strain evidence="4">G0229</strain>
    </source>
</reference>
<keyword evidence="4" id="KW-1185">Reference proteome</keyword>
<evidence type="ECO:0000313" key="3">
    <source>
        <dbReference type="EMBL" id="AZB26030.1"/>
    </source>
</evidence>
<dbReference type="KEGG" id="cben:EG339_16270"/>
<dbReference type="InterPro" id="IPR019734">
    <property type="entry name" value="TPR_rpt"/>
</dbReference>
<proteinExistence type="predicted"/>
<feature type="repeat" description="TPR" evidence="1">
    <location>
        <begin position="253"/>
        <end position="286"/>
    </location>
</feature>
<dbReference type="Gene3D" id="1.10.10.10">
    <property type="entry name" value="Winged helix-like DNA-binding domain superfamily/Winged helix DNA-binding domain"/>
    <property type="match status" value="1"/>
</dbReference>